<dbReference type="EMBL" id="CP097762">
    <property type="protein sequence ID" value="URJ25030.1"/>
    <property type="molecule type" value="Genomic_DNA"/>
</dbReference>
<dbReference type="GO" id="GO:0003937">
    <property type="term" value="F:IMP cyclohydrolase activity"/>
    <property type="evidence" value="ECO:0007669"/>
    <property type="project" value="UniProtKB-EC"/>
</dbReference>
<dbReference type="Gene3D" id="3.40.140.20">
    <property type="match status" value="2"/>
</dbReference>
<dbReference type="GO" id="GO:0004643">
    <property type="term" value="F:phosphoribosylaminoimidazolecarboxamide formyltransferase activity"/>
    <property type="evidence" value="ECO:0007669"/>
    <property type="project" value="UniProtKB-EC"/>
</dbReference>
<dbReference type="InterPro" id="IPR024051">
    <property type="entry name" value="AICAR_Tfase_dup_dom_sf"/>
</dbReference>
<evidence type="ECO:0000256" key="3">
    <source>
        <dbReference type="ARBA" id="ARBA00007667"/>
    </source>
</evidence>
<name>A0ABY4SVR3_9ENTR</name>
<sequence>MMKSLLFIRRALISVFEKSNVLKFSHSLNQKGVQLLATGGTAQVLLNFGLPVCKLTEYTKAPEIMNGRIKTLHYKIFAGILSRPALDSSIMHENNIQPIDMVVVNFYTFSSLFFKKNKCSAEQILDCIDIGGPSMVRAAAKNYKNVVVIVDNNDYSRVIEELDDNRGSISLQTRFYLATKAFKYVAAYDSAIADYFDAQIKSDVYIPVVNGKNFEKQSCDAFPKDLNIMNIKFKKKQNMRYGENPHQYSALYVVDLEQRTGSVTTTRQLQGKPLSYNNIIDVDTALECVKLFDQPTCVIIKHANPCGVATSDTTCDAYMKAYQSDPVSAFGGVIAFNRDLDGTTAQMILENQFVEVIVAPNIHVNCIEILSKKQLIRVLECGMLGFSEKFVDFKRVNGGLLVQNYNNSILNIKNLEVVTLRQPTSAEIKDALFCWKVVKFVKSNAVVCGKNCQTIGIGAGQMSRVSAVKIVNDCVNNNGVLLNEHKELVMASDAFFPFSDVIHIAFQMGVSCIIQPGGSIRDKEIIKIADKYNISMIFTHMRHFRH</sequence>
<keyword evidence="7 8" id="KW-0511">Multifunctional enzyme</keyword>
<evidence type="ECO:0000256" key="5">
    <source>
        <dbReference type="ARBA" id="ARBA00022755"/>
    </source>
</evidence>
<evidence type="ECO:0000256" key="6">
    <source>
        <dbReference type="ARBA" id="ARBA00022801"/>
    </source>
</evidence>
<dbReference type="SUPFAM" id="SSF52335">
    <property type="entry name" value="Methylglyoxal synthase-like"/>
    <property type="match status" value="1"/>
</dbReference>
<evidence type="ECO:0000256" key="4">
    <source>
        <dbReference type="ARBA" id="ARBA00022679"/>
    </source>
</evidence>
<keyword evidence="5 8" id="KW-0658">Purine biosynthesis</keyword>
<evidence type="ECO:0000313" key="10">
    <source>
        <dbReference type="EMBL" id="URJ25030.1"/>
    </source>
</evidence>
<dbReference type="HAMAP" id="MF_00139">
    <property type="entry name" value="PurH"/>
    <property type="match status" value="1"/>
</dbReference>
<dbReference type="NCBIfam" id="NF002049">
    <property type="entry name" value="PRK00881.1"/>
    <property type="match status" value="1"/>
</dbReference>
<dbReference type="PROSITE" id="PS51855">
    <property type="entry name" value="MGS"/>
    <property type="match status" value="1"/>
</dbReference>
<reference evidence="10" key="1">
    <citation type="submission" date="2022-05" db="EMBL/GenBank/DDBJ databases">
        <title>Impact of host demography and evolutionary history on endosymbiont molecular evolution: a test in carpenter ants (Genus Camponotus) and their Blochmannia endosymbionts.</title>
        <authorList>
            <person name="Manthey J.D."/>
            <person name="Giron J.C."/>
            <person name="Hruska J.P."/>
        </authorList>
    </citation>
    <scope>NUCLEOTIDE SEQUENCE</scope>
    <source>
        <strain evidence="10">C-006</strain>
    </source>
</reference>
<comment type="domain">
    <text evidence="8">The IMP cyclohydrolase activity resides in the N-terminal region.</text>
</comment>
<comment type="pathway">
    <text evidence="1 8">Purine metabolism; IMP biosynthesis via de novo pathway; IMP from 5-formamido-1-(5-phospho-D-ribosyl)imidazole-4-carboxamide: step 1/1.</text>
</comment>
<comment type="catalytic activity">
    <reaction evidence="8">
        <text>(6R)-10-formyltetrahydrofolate + 5-amino-1-(5-phospho-beta-D-ribosyl)imidazole-4-carboxamide = 5-formamido-1-(5-phospho-D-ribosyl)imidazole-4-carboxamide + (6S)-5,6,7,8-tetrahydrofolate</text>
        <dbReference type="Rhea" id="RHEA:22192"/>
        <dbReference type="ChEBI" id="CHEBI:57453"/>
        <dbReference type="ChEBI" id="CHEBI:58467"/>
        <dbReference type="ChEBI" id="CHEBI:58475"/>
        <dbReference type="ChEBI" id="CHEBI:195366"/>
        <dbReference type="EC" id="2.1.2.3"/>
    </reaction>
</comment>
<dbReference type="Gene3D" id="3.40.50.1380">
    <property type="entry name" value="Methylglyoxal synthase-like domain"/>
    <property type="match status" value="1"/>
</dbReference>
<evidence type="ECO:0000259" key="9">
    <source>
        <dbReference type="PROSITE" id="PS51855"/>
    </source>
</evidence>
<dbReference type="SMART" id="SM00798">
    <property type="entry name" value="AICARFT_IMPCHas"/>
    <property type="match status" value="1"/>
</dbReference>
<evidence type="ECO:0000256" key="7">
    <source>
        <dbReference type="ARBA" id="ARBA00023268"/>
    </source>
</evidence>
<dbReference type="InterPro" id="IPR036914">
    <property type="entry name" value="MGS-like_dom_sf"/>
</dbReference>
<dbReference type="SMART" id="SM00851">
    <property type="entry name" value="MGS"/>
    <property type="match status" value="1"/>
</dbReference>
<evidence type="ECO:0000256" key="1">
    <source>
        <dbReference type="ARBA" id="ARBA00004844"/>
    </source>
</evidence>
<dbReference type="Proteomes" id="UP001056834">
    <property type="component" value="Chromosome"/>
</dbReference>
<evidence type="ECO:0000256" key="8">
    <source>
        <dbReference type="HAMAP-Rule" id="MF_00139"/>
    </source>
</evidence>
<evidence type="ECO:0000313" key="11">
    <source>
        <dbReference type="Proteomes" id="UP001056834"/>
    </source>
</evidence>
<comment type="pathway">
    <text evidence="2 8">Purine metabolism; IMP biosynthesis via de novo pathway; 5-formamido-1-(5-phospho-D-ribosyl)imidazole-4-carboxamide from 5-amino-1-(5-phospho-D-ribosyl)imidazole-4-carboxamide (10-formyl THF route): step 1/1.</text>
</comment>
<keyword evidence="4 8" id="KW-0808">Transferase</keyword>
<dbReference type="InterPro" id="IPR011607">
    <property type="entry name" value="MGS-like_dom"/>
</dbReference>
<evidence type="ECO:0000256" key="2">
    <source>
        <dbReference type="ARBA" id="ARBA00004954"/>
    </source>
</evidence>
<dbReference type="PIRSF" id="PIRSF000414">
    <property type="entry name" value="AICARFT_IMPCHas"/>
    <property type="match status" value="1"/>
</dbReference>
<feature type="domain" description="MGS-like" evidence="9">
    <location>
        <begin position="1"/>
        <end position="150"/>
    </location>
</feature>
<comment type="catalytic activity">
    <reaction evidence="8">
        <text>IMP + H2O = 5-formamido-1-(5-phospho-D-ribosyl)imidazole-4-carboxamide</text>
        <dbReference type="Rhea" id="RHEA:18445"/>
        <dbReference type="ChEBI" id="CHEBI:15377"/>
        <dbReference type="ChEBI" id="CHEBI:58053"/>
        <dbReference type="ChEBI" id="CHEBI:58467"/>
        <dbReference type="EC" id="3.5.4.10"/>
    </reaction>
</comment>
<organism evidence="10 11">
    <name type="scientific">Candidatus Blochmannia ocreatus</name>
    <name type="common">nom. nud.</name>
    <dbReference type="NCBI Taxonomy" id="251538"/>
    <lineage>
        <taxon>Bacteria</taxon>
        <taxon>Pseudomonadati</taxon>
        <taxon>Pseudomonadota</taxon>
        <taxon>Gammaproteobacteria</taxon>
        <taxon>Enterobacterales</taxon>
        <taxon>Enterobacteriaceae</taxon>
        <taxon>ant endosymbionts</taxon>
        <taxon>Candidatus Blochmanniella</taxon>
    </lineage>
</organism>
<dbReference type="EC" id="3.5.4.10" evidence="8"/>
<dbReference type="NCBIfam" id="TIGR00355">
    <property type="entry name" value="purH"/>
    <property type="match status" value="1"/>
</dbReference>
<dbReference type="SUPFAM" id="SSF53927">
    <property type="entry name" value="Cytidine deaminase-like"/>
    <property type="match status" value="1"/>
</dbReference>
<dbReference type="Pfam" id="PF02142">
    <property type="entry name" value="MGS"/>
    <property type="match status" value="1"/>
</dbReference>
<dbReference type="PANTHER" id="PTHR11692">
    <property type="entry name" value="BIFUNCTIONAL PURINE BIOSYNTHESIS PROTEIN PURH"/>
    <property type="match status" value="1"/>
</dbReference>
<dbReference type="Pfam" id="PF01808">
    <property type="entry name" value="AICARFT_IMPCHas"/>
    <property type="match status" value="1"/>
</dbReference>
<dbReference type="PANTHER" id="PTHR11692:SF0">
    <property type="entry name" value="BIFUNCTIONAL PURINE BIOSYNTHESIS PROTEIN ATIC"/>
    <property type="match status" value="1"/>
</dbReference>
<gene>
    <name evidence="8 10" type="primary">purH</name>
    <name evidence="10" type="ORF">M9405_02710</name>
</gene>
<proteinExistence type="inferred from homology"/>
<dbReference type="InterPro" id="IPR002695">
    <property type="entry name" value="PurH-like"/>
</dbReference>
<dbReference type="InterPro" id="IPR016193">
    <property type="entry name" value="Cytidine_deaminase-like"/>
</dbReference>
<dbReference type="CDD" id="cd01421">
    <property type="entry name" value="IMPCH"/>
    <property type="match status" value="1"/>
</dbReference>
<accession>A0ABY4SVR3</accession>
<keyword evidence="6 8" id="KW-0378">Hydrolase</keyword>
<keyword evidence="11" id="KW-1185">Reference proteome</keyword>
<dbReference type="RefSeq" id="WP_250223161.1">
    <property type="nucleotide sequence ID" value="NZ_CP097762.1"/>
</dbReference>
<protein>
    <recommendedName>
        <fullName evidence="8">Bifunctional purine biosynthesis protein PurH</fullName>
    </recommendedName>
    <domain>
        <recommendedName>
            <fullName evidence="8">Phosphoribosylaminoimidazolecarboxamide formyltransferase</fullName>
            <ecNumber evidence="8">2.1.2.3</ecNumber>
        </recommendedName>
        <alternativeName>
            <fullName evidence="8">AICAR transformylase</fullName>
        </alternativeName>
    </domain>
    <domain>
        <recommendedName>
            <fullName evidence="8">IMP cyclohydrolase</fullName>
            <ecNumber evidence="8">3.5.4.10</ecNumber>
        </recommendedName>
        <alternativeName>
            <fullName evidence="8">ATIC</fullName>
        </alternativeName>
        <alternativeName>
            <fullName evidence="8">IMP synthase</fullName>
        </alternativeName>
        <alternativeName>
            <fullName evidence="8">Inosinicase</fullName>
        </alternativeName>
    </domain>
</protein>
<dbReference type="EC" id="2.1.2.3" evidence="8"/>
<comment type="similarity">
    <text evidence="3 8">Belongs to the PurH family.</text>
</comment>